<evidence type="ECO:0000313" key="1">
    <source>
        <dbReference type="EMBL" id="EKX87363.1"/>
    </source>
</evidence>
<dbReference type="STRING" id="1035195.HMPREF9997_02689"/>
<comment type="caution">
    <text evidence="1">The sequence shown here is derived from an EMBL/GenBank/DDBJ whole genome shotgun (WGS) entry which is preliminary data.</text>
</comment>
<accession>L1M803</accession>
<dbReference type="OrthoDB" id="3214389at2"/>
<evidence type="ECO:0000313" key="2">
    <source>
        <dbReference type="Proteomes" id="UP000010445"/>
    </source>
</evidence>
<dbReference type="RefSeq" id="WP_006062492.1">
    <property type="nucleotide sequence ID" value="NZ_KB290826.1"/>
</dbReference>
<name>L1M803_9CORY</name>
<dbReference type="eggNOG" id="ENOG5032URV">
    <property type="taxonomic scope" value="Bacteria"/>
</dbReference>
<reference evidence="1 2" key="1">
    <citation type="submission" date="2012-05" db="EMBL/GenBank/DDBJ databases">
        <authorList>
            <person name="Weinstock G."/>
            <person name="Sodergren E."/>
            <person name="Lobos E.A."/>
            <person name="Fulton L."/>
            <person name="Fulton R."/>
            <person name="Courtney L."/>
            <person name="Fronick C."/>
            <person name="O'Laughlin M."/>
            <person name="Godfrey J."/>
            <person name="Wilson R.M."/>
            <person name="Miner T."/>
            <person name="Farmer C."/>
            <person name="Delehaunty K."/>
            <person name="Cordes M."/>
            <person name="Minx P."/>
            <person name="Tomlinson C."/>
            <person name="Chen J."/>
            <person name="Wollam A."/>
            <person name="Pepin K.H."/>
            <person name="Bhonagiri V."/>
            <person name="Zhang X."/>
            <person name="Suruliraj S."/>
            <person name="Warren W."/>
            <person name="Mitreva M."/>
            <person name="Mardis E.R."/>
            <person name="Wilson R.K."/>
        </authorList>
    </citation>
    <scope>NUCLEOTIDE SEQUENCE [LARGE SCALE GENOMIC DNA]</scope>
    <source>
        <strain evidence="1 2">F0235</strain>
    </source>
</reference>
<dbReference type="HOGENOM" id="CLU_108513_0_0_11"/>
<dbReference type="AlphaFoldDB" id="L1M803"/>
<keyword evidence="2" id="KW-1185">Reference proteome</keyword>
<proteinExistence type="predicted"/>
<dbReference type="PATRIC" id="fig|1035195.3.peg.2406"/>
<dbReference type="InterPro" id="IPR054206">
    <property type="entry name" value="DUF6912"/>
</dbReference>
<organism evidence="1 2">
    <name type="scientific">Corynebacterium durum F0235</name>
    <dbReference type="NCBI Taxonomy" id="1035195"/>
    <lineage>
        <taxon>Bacteria</taxon>
        <taxon>Bacillati</taxon>
        <taxon>Actinomycetota</taxon>
        <taxon>Actinomycetes</taxon>
        <taxon>Mycobacteriales</taxon>
        <taxon>Corynebacteriaceae</taxon>
        <taxon>Corynebacterium</taxon>
    </lineage>
</organism>
<dbReference type="Proteomes" id="UP000010445">
    <property type="component" value="Unassembled WGS sequence"/>
</dbReference>
<dbReference type="Pfam" id="PF21853">
    <property type="entry name" value="DUF6912"/>
    <property type="match status" value="1"/>
</dbReference>
<dbReference type="EMBL" id="AMEM01000044">
    <property type="protein sequence ID" value="EKX87363.1"/>
    <property type="molecule type" value="Genomic_DNA"/>
</dbReference>
<sequence>MRVYLPATFNTLQELSDTGGFTVRSGYGFAVTPALNDYFVSGDPEEVAHFAFIDAARASLRLLAIGDNEAFPHRRVVISADIDDNLVELQPHNGESVVKLSPAHVELDAVAAIHVDIESSEAATAAAIEAIDAADLGDEDAEFTVGDADDNFMAWYDPVELAVLVELM</sequence>
<gene>
    <name evidence="1" type="ORF">HMPREF9997_02689</name>
</gene>
<protein>
    <submittedName>
        <fullName evidence="1">Uncharacterized protein</fullName>
    </submittedName>
</protein>